<name>A0A8C4NCD8_EPTBU</name>
<dbReference type="GO" id="GO:0015074">
    <property type="term" value="P:DNA integration"/>
    <property type="evidence" value="ECO:0007669"/>
    <property type="project" value="InterPro"/>
</dbReference>
<dbReference type="InterPro" id="IPR012337">
    <property type="entry name" value="RNaseH-like_sf"/>
</dbReference>
<evidence type="ECO:0000256" key="1">
    <source>
        <dbReference type="ARBA" id="ARBA00039658"/>
    </source>
</evidence>
<dbReference type="GO" id="GO:0003676">
    <property type="term" value="F:nucleic acid binding"/>
    <property type="evidence" value="ECO:0007669"/>
    <property type="project" value="InterPro"/>
</dbReference>
<dbReference type="PROSITE" id="PS50994">
    <property type="entry name" value="INTEGRASE"/>
    <property type="match status" value="1"/>
</dbReference>
<dbReference type="InterPro" id="IPR041588">
    <property type="entry name" value="Integrase_H2C2"/>
</dbReference>
<proteinExistence type="predicted"/>
<dbReference type="InterPro" id="IPR050951">
    <property type="entry name" value="Retrovirus_Pol_polyprotein"/>
</dbReference>
<feature type="domain" description="Integrase catalytic" evidence="2">
    <location>
        <begin position="170"/>
        <end position="323"/>
    </location>
</feature>
<reference evidence="3" key="2">
    <citation type="submission" date="2025-09" db="UniProtKB">
        <authorList>
            <consortium name="Ensembl"/>
        </authorList>
    </citation>
    <scope>IDENTIFICATION</scope>
</reference>
<sequence>MSRHPSAFAYRSRHKARIADDFVNFIAASSVPHALTYKEIQAESSRDPTIRAAAEMIHLSKWHQLDAYTDAATEALVSLRAVKDELTVTNDDVILRGSRLVQPAVLHTRAIVNFIAHEGHQGLTKTKALIRSKVWFPGIYSMTECILRKCSPYQANSNRQHSEPLNMSMLPSGPWQNLSTDFCGPLPTGEYLLVITDEYSRYPVVELTHSPSPEKVIPIVEKVFAMFGYPVVVKTDNGPPFQGIAWKDYLTSVGVLHRKITPLWPQANAQPESFNKPLMNAIRAAIVQGSNWRTELQKFLRMYRASPHCSTLFAPHRLLFGWEPRTKIPTVVNSDTRPDEQVACHNDAIAKTIMKGIMKGISQSPTGNPPLCKVLPRPS</sequence>
<dbReference type="InterPro" id="IPR001584">
    <property type="entry name" value="Integrase_cat-core"/>
</dbReference>
<dbReference type="AlphaFoldDB" id="A0A8C4NCD8"/>
<evidence type="ECO:0000313" key="3">
    <source>
        <dbReference type="Ensembl" id="ENSEBUP00000002215.1"/>
    </source>
</evidence>
<reference evidence="3" key="1">
    <citation type="submission" date="2025-08" db="UniProtKB">
        <authorList>
            <consortium name="Ensembl"/>
        </authorList>
    </citation>
    <scope>IDENTIFICATION</scope>
</reference>
<dbReference type="GeneTree" id="ENSGT01120000273168"/>
<accession>A0A8C4NCD8</accession>
<dbReference type="SUPFAM" id="SSF53098">
    <property type="entry name" value="Ribonuclease H-like"/>
    <property type="match status" value="1"/>
</dbReference>
<dbReference type="PANTHER" id="PTHR37984:SF11">
    <property type="entry name" value="INTEGRASE CATALYTIC DOMAIN-CONTAINING PROTEIN"/>
    <property type="match status" value="1"/>
</dbReference>
<dbReference type="Pfam" id="PF17921">
    <property type="entry name" value="Integrase_H2C2"/>
    <property type="match status" value="1"/>
</dbReference>
<dbReference type="FunFam" id="3.30.420.10:FF:000215">
    <property type="entry name" value="Polyprotein of viral origin, putative"/>
    <property type="match status" value="1"/>
</dbReference>
<dbReference type="Gene3D" id="1.10.340.70">
    <property type="match status" value="1"/>
</dbReference>
<evidence type="ECO:0000259" key="2">
    <source>
        <dbReference type="PROSITE" id="PS50994"/>
    </source>
</evidence>
<dbReference type="Pfam" id="PF00665">
    <property type="entry name" value="rve"/>
    <property type="match status" value="1"/>
</dbReference>
<dbReference type="Ensembl" id="ENSEBUT00000002564.1">
    <property type="protein sequence ID" value="ENSEBUP00000002215.1"/>
    <property type="gene ID" value="ENSEBUG00000001744.1"/>
</dbReference>
<dbReference type="OMA" id="STDFCGP"/>
<keyword evidence="4" id="KW-1185">Reference proteome</keyword>
<dbReference type="InterPro" id="IPR036397">
    <property type="entry name" value="RNaseH_sf"/>
</dbReference>
<evidence type="ECO:0000313" key="4">
    <source>
        <dbReference type="Proteomes" id="UP000694388"/>
    </source>
</evidence>
<dbReference type="Gene3D" id="3.30.420.10">
    <property type="entry name" value="Ribonuclease H-like superfamily/Ribonuclease H"/>
    <property type="match status" value="1"/>
</dbReference>
<dbReference type="PANTHER" id="PTHR37984">
    <property type="entry name" value="PROTEIN CBG26694"/>
    <property type="match status" value="1"/>
</dbReference>
<dbReference type="Proteomes" id="UP000694388">
    <property type="component" value="Unplaced"/>
</dbReference>
<protein>
    <recommendedName>
        <fullName evidence="1">Gypsy retrotransposon integrase-like protein 1</fullName>
    </recommendedName>
</protein>
<organism evidence="3 4">
    <name type="scientific">Eptatretus burgeri</name>
    <name type="common">Inshore hagfish</name>
    <dbReference type="NCBI Taxonomy" id="7764"/>
    <lineage>
        <taxon>Eukaryota</taxon>
        <taxon>Metazoa</taxon>
        <taxon>Chordata</taxon>
        <taxon>Craniata</taxon>
        <taxon>Vertebrata</taxon>
        <taxon>Cyclostomata</taxon>
        <taxon>Myxini</taxon>
        <taxon>Myxiniformes</taxon>
        <taxon>Myxinidae</taxon>
        <taxon>Eptatretinae</taxon>
        <taxon>Eptatretus</taxon>
    </lineage>
</organism>